<evidence type="ECO:0000256" key="11">
    <source>
        <dbReference type="PIRSR" id="PIRSR001399-3"/>
    </source>
</evidence>
<dbReference type="NCBIfam" id="NF003807">
    <property type="entry name" value="PRK05395.1-4"/>
    <property type="match status" value="1"/>
</dbReference>
<dbReference type="EMBL" id="DTHV01000042">
    <property type="protein sequence ID" value="HGW60089.1"/>
    <property type="molecule type" value="Genomic_DNA"/>
</dbReference>
<comment type="subunit">
    <text evidence="5 8">Homododecamer.</text>
</comment>
<comment type="pathway">
    <text evidence="3 8">Metabolic intermediate biosynthesis; chorismate biosynthesis; chorismate from D-erythrose 4-phosphate and phosphoenolpyruvate: step 3/7.</text>
</comment>
<comment type="catalytic activity">
    <reaction evidence="1 8">
        <text>3-dehydroquinate = 3-dehydroshikimate + H2O</text>
        <dbReference type="Rhea" id="RHEA:21096"/>
        <dbReference type="ChEBI" id="CHEBI:15377"/>
        <dbReference type="ChEBI" id="CHEBI:16630"/>
        <dbReference type="ChEBI" id="CHEBI:32364"/>
        <dbReference type="EC" id="4.2.1.10"/>
    </reaction>
</comment>
<evidence type="ECO:0000256" key="9">
    <source>
        <dbReference type="PIRSR" id="PIRSR001399-1"/>
    </source>
</evidence>
<protein>
    <recommendedName>
        <fullName evidence="6 8">3-dehydroquinate dehydratase</fullName>
        <shortName evidence="8">3-dehydroquinase</shortName>
        <ecNumber evidence="6 8">4.2.1.10</ecNumber>
    </recommendedName>
    <alternativeName>
        <fullName evidence="8">Type II DHQase</fullName>
    </alternativeName>
</protein>
<keyword evidence="12" id="KW-1133">Transmembrane helix</keyword>
<feature type="binding site" evidence="8 10">
    <location>
        <begin position="100"/>
        <end position="101"/>
    </location>
    <ligand>
        <name>substrate</name>
    </ligand>
</feature>
<organism evidence="13">
    <name type="scientific">Caldisericum exile</name>
    <dbReference type="NCBI Taxonomy" id="693075"/>
    <lineage>
        <taxon>Bacteria</taxon>
        <taxon>Pseudomonadati</taxon>
        <taxon>Caldisericota/Cryosericota group</taxon>
        <taxon>Caldisericota</taxon>
        <taxon>Caldisericia</taxon>
        <taxon>Caldisericales</taxon>
        <taxon>Caldisericaceae</taxon>
        <taxon>Caldisericum</taxon>
    </lineage>
</organism>
<evidence type="ECO:0000256" key="1">
    <source>
        <dbReference type="ARBA" id="ARBA00001864"/>
    </source>
</evidence>
<evidence type="ECO:0000256" key="3">
    <source>
        <dbReference type="ARBA" id="ARBA00004902"/>
    </source>
</evidence>
<proteinExistence type="inferred from homology"/>
<dbReference type="GO" id="GO:0008652">
    <property type="term" value="P:amino acid biosynthetic process"/>
    <property type="evidence" value="ECO:0007669"/>
    <property type="project" value="UniProtKB-KW"/>
</dbReference>
<feature type="binding site" evidence="8 10">
    <location>
        <position position="86"/>
    </location>
    <ligand>
        <name>substrate</name>
    </ligand>
</feature>
<dbReference type="GO" id="GO:0003855">
    <property type="term" value="F:3-dehydroquinate dehydratase activity"/>
    <property type="evidence" value="ECO:0007669"/>
    <property type="project" value="UniProtKB-UniRule"/>
</dbReference>
<evidence type="ECO:0000256" key="6">
    <source>
        <dbReference type="ARBA" id="ARBA00012060"/>
    </source>
</evidence>
<reference evidence="13" key="1">
    <citation type="journal article" date="2020" name="mSystems">
        <title>Genome- and Community-Level Interaction Insights into Carbon Utilization and Element Cycling Functions of Hydrothermarchaeota in Hydrothermal Sediment.</title>
        <authorList>
            <person name="Zhou Z."/>
            <person name="Liu Y."/>
            <person name="Xu W."/>
            <person name="Pan J."/>
            <person name="Luo Z.H."/>
            <person name="Li M."/>
        </authorList>
    </citation>
    <scope>NUCLEOTIDE SEQUENCE [LARGE SCALE GENOMIC DNA]</scope>
    <source>
        <strain evidence="13">SpSt-794</strain>
    </source>
</reference>
<feature type="site" description="Transition state stabilizer" evidence="8 11">
    <location>
        <position position="18"/>
    </location>
</feature>
<dbReference type="AlphaFoldDB" id="A0A7C4U080"/>
<evidence type="ECO:0000256" key="12">
    <source>
        <dbReference type="SAM" id="Phobius"/>
    </source>
</evidence>
<keyword evidence="8" id="KW-0028">Amino-acid biosynthesis</keyword>
<keyword evidence="12" id="KW-0472">Membrane</keyword>
<evidence type="ECO:0000256" key="7">
    <source>
        <dbReference type="ARBA" id="ARBA00023239"/>
    </source>
</evidence>
<feature type="binding site" evidence="8 10">
    <location>
        <position position="79"/>
    </location>
    <ligand>
        <name>substrate</name>
    </ligand>
</feature>
<keyword evidence="8" id="KW-0057">Aromatic amino acid biosynthesis</keyword>
<dbReference type="GO" id="GO:0009073">
    <property type="term" value="P:aromatic amino acid family biosynthetic process"/>
    <property type="evidence" value="ECO:0007669"/>
    <property type="project" value="UniProtKB-KW"/>
</dbReference>
<dbReference type="GO" id="GO:0019631">
    <property type="term" value="P:quinate catabolic process"/>
    <property type="evidence" value="ECO:0007669"/>
    <property type="project" value="TreeGrafter"/>
</dbReference>
<feature type="active site" description="Proton donor" evidence="8 9">
    <location>
        <position position="99"/>
    </location>
</feature>
<evidence type="ECO:0000256" key="2">
    <source>
        <dbReference type="ARBA" id="ARBA00003924"/>
    </source>
</evidence>
<sequence>MKRILVINGPNLNMLGVREVDTYGKRDLNWVNQKMSELAATLGITLDFFQSNSEGEIITKIQEGMNYDGIIINPGGFSHTSVAILDAIRSIDKPVIEVHLTNIFAREDFRNTVITGRGAKGIITGLGYISYLSALYSFYLLFKEEEYA</sequence>
<feature type="binding site" evidence="8 10">
    <location>
        <position position="110"/>
    </location>
    <ligand>
        <name>substrate</name>
    </ligand>
</feature>
<dbReference type="GO" id="GO:0009423">
    <property type="term" value="P:chorismate biosynthetic process"/>
    <property type="evidence" value="ECO:0007669"/>
    <property type="project" value="UniProtKB-UniRule"/>
</dbReference>
<accession>A0A7C4U080</accession>
<gene>
    <name evidence="8" type="primary">aroQ</name>
    <name evidence="13" type="ORF">ENV82_01425</name>
</gene>
<dbReference type="Gene3D" id="3.40.50.9100">
    <property type="entry name" value="Dehydroquinase, class II"/>
    <property type="match status" value="1"/>
</dbReference>
<evidence type="ECO:0000256" key="10">
    <source>
        <dbReference type="PIRSR" id="PIRSR001399-2"/>
    </source>
</evidence>
<feature type="transmembrane region" description="Helical" evidence="12">
    <location>
        <begin position="122"/>
        <end position="142"/>
    </location>
</feature>
<comment type="function">
    <text evidence="2 8">Catalyzes a trans-dehydration via an enolate intermediate.</text>
</comment>
<dbReference type="InterPro" id="IPR018509">
    <property type="entry name" value="DHquinase_II_CS"/>
</dbReference>
<dbReference type="InterPro" id="IPR036441">
    <property type="entry name" value="DHquinase_II_sf"/>
</dbReference>
<keyword evidence="7 8" id="KW-0456">Lyase</keyword>
<dbReference type="SUPFAM" id="SSF52304">
    <property type="entry name" value="Type II 3-dehydroquinate dehydratase"/>
    <property type="match status" value="1"/>
</dbReference>
<keyword evidence="12" id="KW-0812">Transmembrane</keyword>
<dbReference type="PIRSF" id="PIRSF001399">
    <property type="entry name" value="DHquinase_II"/>
    <property type="match status" value="1"/>
</dbReference>
<evidence type="ECO:0000313" key="13">
    <source>
        <dbReference type="EMBL" id="HGW60089.1"/>
    </source>
</evidence>
<comment type="caution">
    <text evidence="13">The sequence shown here is derived from an EMBL/GenBank/DDBJ whole genome shotgun (WGS) entry which is preliminary data.</text>
</comment>
<dbReference type="InterPro" id="IPR001874">
    <property type="entry name" value="DHquinase_II"/>
</dbReference>
<dbReference type="CDD" id="cd00466">
    <property type="entry name" value="DHQase_II"/>
    <property type="match status" value="1"/>
</dbReference>
<dbReference type="PANTHER" id="PTHR21272">
    <property type="entry name" value="CATABOLIC 3-DEHYDROQUINASE"/>
    <property type="match status" value="1"/>
</dbReference>
<feature type="active site" description="Proton acceptor" evidence="8 9">
    <location>
        <position position="23"/>
    </location>
</feature>
<dbReference type="PANTHER" id="PTHR21272:SF3">
    <property type="entry name" value="CATABOLIC 3-DEHYDROQUINASE"/>
    <property type="match status" value="1"/>
</dbReference>
<dbReference type="HAMAP" id="MF_00169">
    <property type="entry name" value="AroQ"/>
    <property type="match status" value="1"/>
</dbReference>
<dbReference type="PROSITE" id="PS01029">
    <property type="entry name" value="DEHYDROQUINASE_II"/>
    <property type="match status" value="1"/>
</dbReference>
<evidence type="ECO:0000256" key="8">
    <source>
        <dbReference type="HAMAP-Rule" id="MF_00169"/>
    </source>
</evidence>
<dbReference type="EC" id="4.2.1.10" evidence="6 8"/>
<dbReference type="UniPathway" id="UPA00053">
    <property type="reaction ID" value="UER00086"/>
</dbReference>
<evidence type="ECO:0000256" key="4">
    <source>
        <dbReference type="ARBA" id="ARBA00011037"/>
    </source>
</evidence>
<name>A0A7C4U080_9BACT</name>
<dbReference type="NCBIfam" id="NF003805">
    <property type="entry name" value="PRK05395.1-2"/>
    <property type="match status" value="1"/>
</dbReference>
<evidence type="ECO:0000256" key="5">
    <source>
        <dbReference type="ARBA" id="ARBA00011193"/>
    </source>
</evidence>
<dbReference type="Pfam" id="PF01220">
    <property type="entry name" value="DHquinase_II"/>
    <property type="match status" value="1"/>
</dbReference>
<comment type="similarity">
    <text evidence="4 8">Belongs to the type-II 3-dehydroquinase family.</text>
</comment>
<feature type="binding site" evidence="8 10">
    <location>
        <position position="73"/>
    </location>
    <ligand>
        <name>substrate</name>
    </ligand>
</feature>